<keyword evidence="1" id="KW-1133">Transmembrane helix</keyword>
<dbReference type="Proteomes" id="UP000279446">
    <property type="component" value="Unassembled WGS sequence"/>
</dbReference>
<proteinExistence type="predicted"/>
<sequence length="74" mass="8483">MMDYFYNRNLSRGYKRIYWVLVIAAAVLIFTPILLNNYGSVHLGVVVAIGAGMFTGLVITIINLFLTMLHYRRN</sequence>
<evidence type="ECO:0000313" key="3">
    <source>
        <dbReference type="Proteomes" id="UP000279446"/>
    </source>
</evidence>
<feature type="transmembrane region" description="Helical" evidence="1">
    <location>
        <begin position="17"/>
        <end position="35"/>
    </location>
</feature>
<keyword evidence="1" id="KW-0472">Membrane</keyword>
<evidence type="ECO:0000256" key="1">
    <source>
        <dbReference type="SAM" id="Phobius"/>
    </source>
</evidence>
<keyword evidence="1" id="KW-0812">Transmembrane</keyword>
<comment type="caution">
    <text evidence="2">The sequence shown here is derived from an EMBL/GenBank/DDBJ whole genome shotgun (WGS) entry which is preliminary data.</text>
</comment>
<evidence type="ECO:0000313" key="2">
    <source>
        <dbReference type="EMBL" id="RUT38709.1"/>
    </source>
</evidence>
<accession>A0A3S1DDJ0</accession>
<feature type="transmembrane region" description="Helical" evidence="1">
    <location>
        <begin position="41"/>
        <end position="66"/>
    </location>
</feature>
<dbReference type="AlphaFoldDB" id="A0A3S1DDJ0"/>
<name>A0A3S1DDJ0_9BACL</name>
<organism evidence="2 3">
    <name type="scientific">Paenibacillus anaericanus</name>
    <dbReference type="NCBI Taxonomy" id="170367"/>
    <lineage>
        <taxon>Bacteria</taxon>
        <taxon>Bacillati</taxon>
        <taxon>Bacillota</taxon>
        <taxon>Bacilli</taxon>
        <taxon>Bacillales</taxon>
        <taxon>Paenibacillaceae</taxon>
        <taxon>Paenibacillus</taxon>
    </lineage>
</organism>
<dbReference type="RefSeq" id="WP_127195109.1">
    <property type="nucleotide sequence ID" value="NZ_RZNY01000051.1"/>
</dbReference>
<keyword evidence="3" id="KW-1185">Reference proteome</keyword>
<gene>
    <name evidence="2" type="ORF">EJP82_26720</name>
</gene>
<dbReference type="EMBL" id="RZNY01000051">
    <property type="protein sequence ID" value="RUT38709.1"/>
    <property type="molecule type" value="Genomic_DNA"/>
</dbReference>
<protein>
    <submittedName>
        <fullName evidence="2">Uncharacterized protein</fullName>
    </submittedName>
</protein>
<reference evidence="2 3" key="1">
    <citation type="submission" date="2018-12" db="EMBL/GenBank/DDBJ databases">
        <authorList>
            <person name="Sun L."/>
            <person name="Chen Z."/>
        </authorList>
    </citation>
    <scope>NUCLEOTIDE SEQUENCE [LARGE SCALE GENOMIC DNA]</scope>
    <source>
        <strain evidence="2 3">DSM 15890</strain>
    </source>
</reference>